<evidence type="ECO:0000256" key="1">
    <source>
        <dbReference type="ARBA" id="ARBA00022741"/>
    </source>
</evidence>
<keyword evidence="1" id="KW-0547">Nucleotide-binding</keyword>
<dbReference type="Gene3D" id="3.30.420.40">
    <property type="match status" value="1"/>
</dbReference>
<protein>
    <recommendedName>
        <fullName evidence="5">Hsp70 family protein</fullName>
    </recommendedName>
</protein>
<dbReference type="InterPro" id="IPR043129">
    <property type="entry name" value="ATPase_NBD"/>
</dbReference>
<gene>
    <name evidence="3" type="ORF">INT47_011036</name>
</gene>
<evidence type="ECO:0000313" key="4">
    <source>
        <dbReference type="Proteomes" id="UP000603453"/>
    </source>
</evidence>
<sequence>MDGLNQIEYVVGIGQRDDLSKDPQKFLSSILYLEDQNNTPLCGIKAEDVGDSGVYVANIGQYLVNIDASNRKLGQLMDGLTVKKVITDYLKYFVQLALKRLQVHDKLIKNKHFQEFVNAEFIDEDIKSVCYCLVCPTDRQEFMKDCFVKAGIIEKSEAEHRLSFVIKAVAVAHYQLSLDRNTTEIQNDEDYFVIDVDDISIGISKIHAASTESFSTVTKIFDDTAQGLINVAIKFEDYLINNMTELNMNIWLINKFVQTFSKNIKHGYDKDTQTRTAIPQVDFDGNPIKFSYEDLNQIVFEPFFEIVDEFVSKADETHDQCKMFLSGNYTANAYLVKNFIAKENKRLKYCYSIVKNSLVSVSSGAVSSRLNTYKSQTPFSVNGDRLPLFSDKKWSLPETVLGTSTDYTAGNEAYDFIVGIDFGSSFSGCSYIQLKNKNGIPVDATIETINEGWPGANSYQFGRTPTLLMYDEKMKPKYWGEEAWPRGQLHKDINLLQNFKLLLCPESLENFFGHTNDLEEPKGQEGFADDGTPKNDLDAIRVTTDYLKLLKNHIIEYIVTKGMKEKFNVFTRARLLKKYKIRYVITVPAMWNSSSRNTMAQAAIEAGIILKDEIDQLLIINEPEAAASFCEKRLYQYFQRPKRGINNTNFIVCDAGGGTVELLTFNVQLNKKGNTSDTETIICQIGDGIGDTCGSTCLDIRFKNYLFEFYKSFGVNIDKENVSLDNVIRDFVSNIKPDFMPDLQDSPYCDIKLPGKGIVNYTMSSNYRLADGNKTLKIKNQEMKKKIFDPVVDRILALIDNQIKQAANVDSKIDAILMVGGFSQSEYLQLRIKDRKSSDYPLA</sequence>
<dbReference type="InterPro" id="IPR013126">
    <property type="entry name" value="Hsp_70_fam"/>
</dbReference>
<dbReference type="PANTHER" id="PTHR14187">
    <property type="entry name" value="ALPHA KINASE/ELONGATION FACTOR 2 KINASE"/>
    <property type="match status" value="1"/>
</dbReference>
<proteinExistence type="predicted"/>
<evidence type="ECO:0008006" key="5">
    <source>
        <dbReference type="Google" id="ProtNLM"/>
    </source>
</evidence>
<dbReference type="OrthoDB" id="2275019at2759"/>
<dbReference type="SUPFAM" id="SSF53067">
    <property type="entry name" value="Actin-like ATPase domain"/>
    <property type="match status" value="2"/>
</dbReference>
<dbReference type="PANTHER" id="PTHR14187:SF5">
    <property type="entry name" value="HEAT SHOCK 70 KDA PROTEIN 12A"/>
    <property type="match status" value="1"/>
</dbReference>
<comment type="caution">
    <text evidence="3">The sequence shown here is derived from an EMBL/GenBank/DDBJ whole genome shotgun (WGS) entry which is preliminary data.</text>
</comment>
<dbReference type="AlphaFoldDB" id="A0A8H7V3K4"/>
<reference evidence="3" key="1">
    <citation type="submission" date="2020-12" db="EMBL/GenBank/DDBJ databases">
        <title>Metabolic potential, ecology and presence of endohyphal bacteria is reflected in genomic diversity of Mucoromycotina.</title>
        <authorList>
            <person name="Muszewska A."/>
            <person name="Okrasinska A."/>
            <person name="Steczkiewicz K."/>
            <person name="Drgas O."/>
            <person name="Orlowska M."/>
            <person name="Perlinska-Lenart U."/>
            <person name="Aleksandrzak-Piekarczyk T."/>
            <person name="Szatraj K."/>
            <person name="Zielenkiewicz U."/>
            <person name="Pilsyk S."/>
            <person name="Malc E."/>
            <person name="Mieczkowski P."/>
            <person name="Kruszewska J.S."/>
            <person name="Biernat P."/>
            <person name="Pawlowska J."/>
        </authorList>
    </citation>
    <scope>NUCLEOTIDE SEQUENCE</scope>
    <source>
        <strain evidence="3">WA0000017839</strain>
    </source>
</reference>
<dbReference type="GO" id="GO:0140662">
    <property type="term" value="F:ATP-dependent protein folding chaperone"/>
    <property type="evidence" value="ECO:0007669"/>
    <property type="project" value="InterPro"/>
</dbReference>
<organism evidence="3 4">
    <name type="scientific">Mucor saturninus</name>
    <dbReference type="NCBI Taxonomy" id="64648"/>
    <lineage>
        <taxon>Eukaryota</taxon>
        <taxon>Fungi</taxon>
        <taxon>Fungi incertae sedis</taxon>
        <taxon>Mucoromycota</taxon>
        <taxon>Mucoromycotina</taxon>
        <taxon>Mucoromycetes</taxon>
        <taxon>Mucorales</taxon>
        <taxon>Mucorineae</taxon>
        <taxon>Mucoraceae</taxon>
        <taxon>Mucor</taxon>
    </lineage>
</organism>
<dbReference type="GO" id="GO:0005524">
    <property type="term" value="F:ATP binding"/>
    <property type="evidence" value="ECO:0007669"/>
    <property type="project" value="UniProtKB-KW"/>
</dbReference>
<evidence type="ECO:0000313" key="3">
    <source>
        <dbReference type="EMBL" id="KAG2208896.1"/>
    </source>
</evidence>
<keyword evidence="4" id="KW-1185">Reference proteome</keyword>
<dbReference type="EMBL" id="JAEPRD010000017">
    <property type="protein sequence ID" value="KAG2208896.1"/>
    <property type="molecule type" value="Genomic_DNA"/>
</dbReference>
<evidence type="ECO:0000256" key="2">
    <source>
        <dbReference type="ARBA" id="ARBA00022840"/>
    </source>
</evidence>
<dbReference type="Proteomes" id="UP000603453">
    <property type="component" value="Unassembled WGS sequence"/>
</dbReference>
<accession>A0A8H7V3K4</accession>
<name>A0A8H7V3K4_9FUNG</name>
<dbReference type="Pfam" id="PF00012">
    <property type="entry name" value="HSP70"/>
    <property type="match status" value="1"/>
</dbReference>
<keyword evidence="2" id="KW-0067">ATP-binding</keyword>